<dbReference type="InterPro" id="IPR038765">
    <property type="entry name" value="Papain-like_cys_pep_sf"/>
</dbReference>
<feature type="compositionally biased region" description="Basic and acidic residues" evidence="1">
    <location>
        <begin position="133"/>
        <end position="148"/>
    </location>
</feature>
<gene>
    <name evidence="3" type="ORF">T459_33785</name>
</gene>
<evidence type="ECO:0000313" key="4">
    <source>
        <dbReference type="Proteomes" id="UP000222542"/>
    </source>
</evidence>
<dbReference type="InterPro" id="IPR015410">
    <property type="entry name" value="DUF1985"/>
</dbReference>
<dbReference type="AlphaFoldDB" id="A0A2G2XY37"/>
<proteinExistence type="predicted"/>
<reference evidence="3 4" key="1">
    <citation type="journal article" date="2014" name="Nat. Genet.">
        <title>Genome sequence of the hot pepper provides insights into the evolution of pungency in Capsicum species.</title>
        <authorList>
            <person name="Kim S."/>
            <person name="Park M."/>
            <person name="Yeom S.I."/>
            <person name="Kim Y.M."/>
            <person name="Lee J.M."/>
            <person name="Lee H.A."/>
            <person name="Seo E."/>
            <person name="Choi J."/>
            <person name="Cheong K."/>
            <person name="Kim K.T."/>
            <person name="Jung K."/>
            <person name="Lee G.W."/>
            <person name="Oh S.K."/>
            <person name="Bae C."/>
            <person name="Kim S.B."/>
            <person name="Lee H.Y."/>
            <person name="Kim S.Y."/>
            <person name="Kim M.S."/>
            <person name="Kang B.C."/>
            <person name="Jo Y.D."/>
            <person name="Yang H.B."/>
            <person name="Jeong H.J."/>
            <person name="Kang W.H."/>
            <person name="Kwon J.K."/>
            <person name="Shin C."/>
            <person name="Lim J.Y."/>
            <person name="Park J.H."/>
            <person name="Huh J.H."/>
            <person name="Kim J.S."/>
            <person name="Kim B.D."/>
            <person name="Cohen O."/>
            <person name="Paran I."/>
            <person name="Suh M.C."/>
            <person name="Lee S.B."/>
            <person name="Kim Y.K."/>
            <person name="Shin Y."/>
            <person name="Noh S.J."/>
            <person name="Park J."/>
            <person name="Seo Y.S."/>
            <person name="Kwon S.Y."/>
            <person name="Kim H.A."/>
            <person name="Park J.M."/>
            <person name="Kim H.J."/>
            <person name="Choi S.B."/>
            <person name="Bosland P.W."/>
            <person name="Reeves G."/>
            <person name="Jo S.H."/>
            <person name="Lee B.W."/>
            <person name="Cho H.T."/>
            <person name="Choi H.S."/>
            <person name="Lee M.S."/>
            <person name="Yu Y."/>
            <person name="Do Choi Y."/>
            <person name="Park B.S."/>
            <person name="van Deynze A."/>
            <person name="Ashrafi H."/>
            <person name="Hill T."/>
            <person name="Kim W.T."/>
            <person name="Pai H.S."/>
            <person name="Ahn H.K."/>
            <person name="Yeam I."/>
            <person name="Giovannoni J.J."/>
            <person name="Rose J.K."/>
            <person name="Sorensen I."/>
            <person name="Lee S.J."/>
            <person name="Kim R.W."/>
            <person name="Choi I.Y."/>
            <person name="Choi B.S."/>
            <person name="Lim J.S."/>
            <person name="Lee Y.H."/>
            <person name="Choi D."/>
        </authorList>
    </citation>
    <scope>NUCLEOTIDE SEQUENCE [LARGE SCALE GENOMIC DNA]</scope>
    <source>
        <strain evidence="4">cv. CM334</strain>
    </source>
</reference>
<feature type="compositionally biased region" description="Basic and acidic residues" evidence="1">
    <location>
        <begin position="171"/>
        <end position="181"/>
    </location>
</feature>
<keyword evidence="4" id="KW-1185">Reference proteome</keyword>
<evidence type="ECO:0000313" key="3">
    <source>
        <dbReference type="EMBL" id="PHT62370.1"/>
    </source>
</evidence>
<sequence length="315" mass="36115">MHVCVKGNILRFSIYEFALITGLKCFGNVENFKYDDSSPSRLMRMYFSQSTNEVDKEALVERFLKDAKQKIKEVDDSTCINRNELLVKANLDSLESEIKTYVKTYIDMKFNDLENVINDRFCEVLKSLPSKNETVEKKNISKQSRQDGDSSDVVVDVAGPTSADSLEEETDKSVEMKKDKVNQAPSPLKNSEQDEKEINIHYQKVPTDWAALQSYKEKTERDPFQVEYVSGIAQQESESLDCGVFVAIYVEYLSKGLAISSSGIDAQYHRLRYTSFLCKYGFEKAENGYFSENDNPPRSWSKFSPEEIDHVLHIQ</sequence>
<comment type="caution">
    <text evidence="3">The sequence shown here is derived from an EMBL/GenBank/DDBJ whole genome shotgun (WGS) entry which is preliminary data.</text>
</comment>
<dbReference type="Pfam" id="PF09331">
    <property type="entry name" value="DUF1985"/>
    <property type="match status" value="1"/>
</dbReference>
<dbReference type="Proteomes" id="UP000222542">
    <property type="component" value="Unassembled WGS sequence"/>
</dbReference>
<evidence type="ECO:0000256" key="1">
    <source>
        <dbReference type="SAM" id="MobiDB-lite"/>
    </source>
</evidence>
<dbReference type="EMBL" id="AYRZ02000082">
    <property type="protein sequence ID" value="PHT62370.1"/>
    <property type="molecule type" value="Genomic_DNA"/>
</dbReference>
<dbReference type="PANTHER" id="PTHR33022:SF13">
    <property type="entry name" value="UBIQUITIN-LIKE PROTEASE FAMILY PROFILE DOMAIN-CONTAINING PROTEIN"/>
    <property type="match status" value="1"/>
</dbReference>
<protein>
    <recommendedName>
        <fullName evidence="2">DUF1985 domain-containing protein</fullName>
    </recommendedName>
</protein>
<feature type="region of interest" description="Disordered" evidence="1">
    <location>
        <begin position="133"/>
        <end position="195"/>
    </location>
</feature>
<dbReference type="PANTHER" id="PTHR33022">
    <property type="entry name" value="DUF1985 DOMAIN-CONTAINING PROTEIN"/>
    <property type="match status" value="1"/>
</dbReference>
<name>A0A2G2XY37_CAPAN</name>
<organism evidence="3 4">
    <name type="scientific">Capsicum annuum</name>
    <name type="common">Capsicum pepper</name>
    <dbReference type="NCBI Taxonomy" id="4072"/>
    <lineage>
        <taxon>Eukaryota</taxon>
        <taxon>Viridiplantae</taxon>
        <taxon>Streptophyta</taxon>
        <taxon>Embryophyta</taxon>
        <taxon>Tracheophyta</taxon>
        <taxon>Spermatophyta</taxon>
        <taxon>Magnoliopsida</taxon>
        <taxon>eudicotyledons</taxon>
        <taxon>Gunneridae</taxon>
        <taxon>Pentapetalae</taxon>
        <taxon>asterids</taxon>
        <taxon>lamiids</taxon>
        <taxon>Solanales</taxon>
        <taxon>Solanaceae</taxon>
        <taxon>Solanoideae</taxon>
        <taxon>Capsiceae</taxon>
        <taxon>Capsicum</taxon>
    </lineage>
</organism>
<dbReference type="Gene3D" id="3.40.395.10">
    <property type="entry name" value="Adenoviral Proteinase, Chain A"/>
    <property type="match status" value="1"/>
</dbReference>
<feature type="domain" description="DUF1985" evidence="2">
    <location>
        <begin position="3"/>
        <end position="67"/>
    </location>
</feature>
<accession>A0A2G2XY37</accession>
<evidence type="ECO:0000259" key="2">
    <source>
        <dbReference type="Pfam" id="PF09331"/>
    </source>
</evidence>
<reference evidence="3 4" key="2">
    <citation type="journal article" date="2017" name="Genome Biol.">
        <title>New reference genome sequences of hot pepper reveal the massive evolution of plant disease-resistance genes by retroduplication.</title>
        <authorList>
            <person name="Kim S."/>
            <person name="Park J."/>
            <person name="Yeom S.I."/>
            <person name="Kim Y.M."/>
            <person name="Seo E."/>
            <person name="Kim K.T."/>
            <person name="Kim M.S."/>
            <person name="Lee J.M."/>
            <person name="Cheong K."/>
            <person name="Shin H.S."/>
            <person name="Kim S.B."/>
            <person name="Han K."/>
            <person name="Lee J."/>
            <person name="Park M."/>
            <person name="Lee H.A."/>
            <person name="Lee H.Y."/>
            <person name="Lee Y."/>
            <person name="Oh S."/>
            <person name="Lee J.H."/>
            <person name="Choi E."/>
            <person name="Choi E."/>
            <person name="Lee S.E."/>
            <person name="Jeon J."/>
            <person name="Kim H."/>
            <person name="Choi G."/>
            <person name="Song H."/>
            <person name="Lee J."/>
            <person name="Lee S.C."/>
            <person name="Kwon J.K."/>
            <person name="Lee H.Y."/>
            <person name="Koo N."/>
            <person name="Hong Y."/>
            <person name="Kim R.W."/>
            <person name="Kang W.H."/>
            <person name="Huh J.H."/>
            <person name="Kang B.C."/>
            <person name="Yang T.J."/>
            <person name="Lee Y.H."/>
            <person name="Bennetzen J.L."/>
            <person name="Choi D."/>
        </authorList>
    </citation>
    <scope>NUCLEOTIDE SEQUENCE [LARGE SCALE GENOMIC DNA]</scope>
    <source>
        <strain evidence="4">cv. CM334</strain>
    </source>
</reference>
<dbReference type="Gramene" id="PHT62370">
    <property type="protein sequence ID" value="PHT62370"/>
    <property type="gene ID" value="T459_33785"/>
</dbReference>
<dbReference type="SUPFAM" id="SSF54001">
    <property type="entry name" value="Cysteine proteinases"/>
    <property type="match status" value="1"/>
</dbReference>